<keyword evidence="3" id="KW-1185">Reference proteome</keyword>
<dbReference type="Proteomes" id="UP000023435">
    <property type="component" value="Unassembled WGS sequence"/>
</dbReference>
<name>A0A108U4E9_9GAMM</name>
<evidence type="ECO:0000256" key="1">
    <source>
        <dbReference type="SAM" id="MobiDB-lite"/>
    </source>
</evidence>
<proteinExistence type="predicted"/>
<sequence length="110" mass="11691">MGCGGAGRGSGRGIVHGGGHPGRGAGKNRTRSCVFDSSTILAQVSSDATHDDRGTARRRHRINPSRLSFFLAKTRLCTVFRRSTVSQATLSTQTFHPFSPPMKHLACGPA</sequence>
<dbReference type="EMBL" id="JAJA02000002">
    <property type="protein sequence ID" value="KWS02354.1"/>
    <property type="molecule type" value="Genomic_DNA"/>
</dbReference>
<dbReference type="AlphaFoldDB" id="A0A108U4E9"/>
<evidence type="ECO:0000313" key="2">
    <source>
        <dbReference type="EMBL" id="KWS02354.1"/>
    </source>
</evidence>
<feature type="region of interest" description="Disordered" evidence="1">
    <location>
        <begin position="1"/>
        <end position="30"/>
    </location>
</feature>
<comment type="caution">
    <text evidence="2">The sequence shown here is derived from an EMBL/GenBank/DDBJ whole genome shotgun (WGS) entry which is preliminary data.</text>
</comment>
<organism evidence="2 3">
    <name type="scientific">Lysobacter capsici AZ78</name>
    <dbReference type="NCBI Taxonomy" id="1444315"/>
    <lineage>
        <taxon>Bacteria</taxon>
        <taxon>Pseudomonadati</taxon>
        <taxon>Pseudomonadota</taxon>
        <taxon>Gammaproteobacteria</taxon>
        <taxon>Lysobacterales</taxon>
        <taxon>Lysobacteraceae</taxon>
        <taxon>Lysobacter</taxon>
    </lineage>
</organism>
<gene>
    <name evidence="2" type="ORF">AZ78_5021</name>
</gene>
<accession>A0A108U4E9</accession>
<feature type="compositionally biased region" description="Gly residues" evidence="1">
    <location>
        <begin position="1"/>
        <end position="25"/>
    </location>
</feature>
<evidence type="ECO:0000313" key="3">
    <source>
        <dbReference type="Proteomes" id="UP000023435"/>
    </source>
</evidence>
<reference evidence="2 3" key="1">
    <citation type="journal article" date="2014" name="Genome Announc.">
        <title>Draft Genome Sequence of Lysobacter capsici AZ78, a Bacterium Antagonistic to Plant-Pathogenic Oomycetes.</title>
        <authorList>
            <person name="Puopolo G."/>
            <person name="Sonego P."/>
            <person name="Engelen K."/>
            <person name="Pertot I."/>
        </authorList>
    </citation>
    <scope>NUCLEOTIDE SEQUENCE [LARGE SCALE GENOMIC DNA]</scope>
    <source>
        <strain evidence="2 3">AZ78</strain>
    </source>
</reference>
<protein>
    <submittedName>
        <fullName evidence="2">Uncharacterized protein</fullName>
    </submittedName>
</protein>